<evidence type="ECO:0000256" key="4">
    <source>
        <dbReference type="RuleBase" id="RU003718"/>
    </source>
</evidence>
<dbReference type="InterPro" id="IPR002213">
    <property type="entry name" value="UDP_glucos_trans"/>
</dbReference>
<keyword evidence="5" id="KW-0812">Transmembrane</keyword>
<dbReference type="Gene3D" id="3.40.50.2000">
    <property type="entry name" value="Glycogen Phosphorylase B"/>
    <property type="match status" value="2"/>
</dbReference>
<dbReference type="Proteomes" id="UP000694845">
    <property type="component" value="Unplaced"/>
</dbReference>
<dbReference type="RefSeq" id="XP_022098326.1">
    <property type="nucleotide sequence ID" value="XM_022242634.1"/>
</dbReference>
<gene>
    <name evidence="7" type="primary">LOC110983396</name>
</gene>
<dbReference type="PANTHER" id="PTHR48043:SF145">
    <property type="entry name" value="FI06409P-RELATED"/>
    <property type="match status" value="1"/>
</dbReference>
<evidence type="ECO:0000313" key="6">
    <source>
        <dbReference type="Proteomes" id="UP000694845"/>
    </source>
</evidence>
<dbReference type="Pfam" id="PF00201">
    <property type="entry name" value="UDPGT"/>
    <property type="match status" value="1"/>
</dbReference>
<evidence type="ECO:0000256" key="1">
    <source>
        <dbReference type="ARBA" id="ARBA00009995"/>
    </source>
</evidence>
<evidence type="ECO:0000313" key="7">
    <source>
        <dbReference type="RefSeq" id="XP_022098326.1"/>
    </source>
</evidence>
<evidence type="ECO:0000256" key="2">
    <source>
        <dbReference type="ARBA" id="ARBA00022676"/>
    </source>
</evidence>
<dbReference type="KEGG" id="aplc:110983396"/>
<evidence type="ECO:0000256" key="3">
    <source>
        <dbReference type="ARBA" id="ARBA00022679"/>
    </source>
</evidence>
<keyword evidence="5" id="KW-1133">Transmembrane helix</keyword>
<organism evidence="6 7">
    <name type="scientific">Acanthaster planci</name>
    <name type="common">Crown-of-thorns starfish</name>
    <dbReference type="NCBI Taxonomy" id="133434"/>
    <lineage>
        <taxon>Eukaryota</taxon>
        <taxon>Metazoa</taxon>
        <taxon>Echinodermata</taxon>
        <taxon>Eleutherozoa</taxon>
        <taxon>Asterozoa</taxon>
        <taxon>Asteroidea</taxon>
        <taxon>Valvatacea</taxon>
        <taxon>Valvatida</taxon>
        <taxon>Acanthasteridae</taxon>
        <taxon>Acanthaster</taxon>
    </lineage>
</organism>
<reference evidence="7" key="1">
    <citation type="submission" date="2025-08" db="UniProtKB">
        <authorList>
            <consortium name="RefSeq"/>
        </authorList>
    </citation>
    <scope>IDENTIFICATION</scope>
</reference>
<keyword evidence="2 4" id="KW-0328">Glycosyltransferase</keyword>
<name>A0A8B7Z4Q3_ACAPL</name>
<dbReference type="PROSITE" id="PS00375">
    <property type="entry name" value="UDPGT"/>
    <property type="match status" value="1"/>
</dbReference>
<feature type="transmembrane region" description="Helical" evidence="5">
    <location>
        <begin position="547"/>
        <end position="570"/>
    </location>
</feature>
<dbReference type="GO" id="GO:0008194">
    <property type="term" value="F:UDP-glycosyltransferase activity"/>
    <property type="evidence" value="ECO:0007669"/>
    <property type="project" value="InterPro"/>
</dbReference>
<keyword evidence="6" id="KW-1185">Reference proteome</keyword>
<evidence type="ECO:0000256" key="5">
    <source>
        <dbReference type="SAM" id="Phobius"/>
    </source>
</evidence>
<sequence length="583" mass="65379">MLSSKSYSAPWWVFCVELKGPCCKTGDKMSLKLVTILKLAVFCSLMASLHGMDSQDSPPASKKYKFLYFVSMVGGSHFSSLTMSGKELVKQGHKVVSLVSSSNTRKLRTAYADLFSVVVFNSSYTPEKRDSVMENVGRVVATGALRGFWSQLGHGITDGSLTGDLNIGNMWLQECDDLLGDNATMQRLREERFDMMVADDHVPCPPLLAQALNIPFVFHSIVNPVPSKHGIWAGVLVDPSYIPERVLGFTDTMTFIQRVQNVLAHIYYRYWWHFVFEFRRFDQLKMKYNIRPEINTYDSYKQALLYMFQGSPALDFPRPLHPNTKYILYTAGSTPRTTIEDDVAKFLDTAPSGVVLFSLGTFTGALELEIAQVIADGFAQLPHRVLWLSSSAALPAGVKLADNTMVVRWLPLPQVMEHPSIKVYVSHGGGLTMCEAIWAGLPMVGLPIFEDQLDNFDRLESRGAGMALDITTLTPEIFSRTIHEVSNNPRYRDNARRLSMIMRDMQVMSPPIKTAAHWILHVTKFGGDHLRPAVMELNYVQRNLLDVYLFIFAVLALVPAVLLALCYCCCKRMCGKPGKLKEA</sequence>
<dbReference type="AlphaFoldDB" id="A0A8B7Z4Q3"/>
<dbReference type="SUPFAM" id="SSF53756">
    <property type="entry name" value="UDP-Glycosyltransferase/glycogen phosphorylase"/>
    <property type="match status" value="1"/>
</dbReference>
<keyword evidence="3 4" id="KW-0808">Transferase</keyword>
<dbReference type="PANTHER" id="PTHR48043">
    <property type="entry name" value="EG:EG0003.4 PROTEIN-RELATED"/>
    <property type="match status" value="1"/>
</dbReference>
<dbReference type="OrthoDB" id="5835829at2759"/>
<dbReference type="CDD" id="cd03784">
    <property type="entry name" value="GT1_Gtf-like"/>
    <property type="match status" value="1"/>
</dbReference>
<dbReference type="InterPro" id="IPR050271">
    <property type="entry name" value="UDP-glycosyltransferase"/>
</dbReference>
<keyword evidence="5" id="KW-0472">Membrane</keyword>
<comment type="similarity">
    <text evidence="1 4">Belongs to the UDP-glycosyltransferase family.</text>
</comment>
<dbReference type="FunFam" id="3.40.50.2000:FF:000021">
    <property type="entry name" value="UDP-glucuronosyltransferase"/>
    <property type="match status" value="1"/>
</dbReference>
<dbReference type="GeneID" id="110983396"/>
<dbReference type="InterPro" id="IPR035595">
    <property type="entry name" value="UDP_glycos_trans_CS"/>
</dbReference>
<proteinExistence type="inferred from homology"/>
<accession>A0A8B7Z4Q3</accession>
<protein>
    <submittedName>
        <fullName evidence="7">UDP-glucuronosyltransferase 2B17-like isoform X1</fullName>
    </submittedName>
</protein>